<dbReference type="PANTHER" id="PTHR43433:SF5">
    <property type="entry name" value="AB HYDROLASE-1 DOMAIN-CONTAINING PROTEIN"/>
    <property type="match status" value="1"/>
</dbReference>
<sequence>MAAENGTFVHSGPVRLWARRVGDVEHPPVLLVMGTSASSVLWPPELVDRLLAAGCQVVLFDHRDTGLSDTVDFERDPYTVADMAGDCLAVLDAFGIASAHVVGMSLGGTICQWLAVHRPDRVRGLTAVMTSPLGEDPEPAWRRALAGQDPDPGALPPPAPRFLRHLAARAETGGETRADRVESATETWRVLHGEVLPFDEAEARRVSALGYDRDRDPNSGDNHALAGRMTEDRRVDLSRIAAPTLVVHGTEDPVHAVEHGLRLAALIPGARLRVVPGMGHGLFSPGLPTTVADLVAGHVADVERLG</sequence>
<organism evidence="2 3">
    <name type="scientific">Actinoalloteichus caeruleus DSM 43889</name>
    <dbReference type="NCBI Taxonomy" id="1120930"/>
    <lineage>
        <taxon>Bacteria</taxon>
        <taxon>Bacillati</taxon>
        <taxon>Actinomycetota</taxon>
        <taxon>Actinomycetes</taxon>
        <taxon>Pseudonocardiales</taxon>
        <taxon>Pseudonocardiaceae</taxon>
        <taxon>Actinoalloteichus</taxon>
        <taxon>Actinoalloteichus cyanogriseus</taxon>
    </lineage>
</organism>
<dbReference type="Proteomes" id="UP000791080">
    <property type="component" value="Unassembled WGS sequence"/>
</dbReference>
<accession>A0ABT1JC82</accession>
<proteinExistence type="predicted"/>
<dbReference type="InterPro" id="IPR050471">
    <property type="entry name" value="AB_hydrolase"/>
</dbReference>
<dbReference type="Pfam" id="PF00561">
    <property type="entry name" value="Abhydrolase_1"/>
    <property type="match status" value="1"/>
</dbReference>
<gene>
    <name evidence="2" type="ORF">G443_000372</name>
</gene>
<dbReference type="EMBL" id="AUBJ02000001">
    <property type="protein sequence ID" value="MCP2330102.1"/>
    <property type="molecule type" value="Genomic_DNA"/>
</dbReference>
<evidence type="ECO:0000313" key="2">
    <source>
        <dbReference type="EMBL" id="MCP2330102.1"/>
    </source>
</evidence>
<keyword evidence="3" id="KW-1185">Reference proteome</keyword>
<reference evidence="2 3" key="1">
    <citation type="submission" date="2022-06" db="EMBL/GenBank/DDBJ databases">
        <title>Genomic Encyclopedia of Type Strains, Phase I: the one thousand microbial genomes (KMG-I) project.</title>
        <authorList>
            <person name="Kyrpides N."/>
        </authorList>
    </citation>
    <scope>NUCLEOTIDE SEQUENCE [LARGE SCALE GENOMIC DNA]</scope>
    <source>
        <strain evidence="2 3">DSM 43889</strain>
    </source>
</reference>
<dbReference type="Gene3D" id="3.40.50.1820">
    <property type="entry name" value="alpha/beta hydrolase"/>
    <property type="match status" value="1"/>
</dbReference>
<dbReference type="RefSeq" id="WP_026420698.1">
    <property type="nucleotide sequence ID" value="NZ_AUBJ02000001.1"/>
</dbReference>
<protein>
    <submittedName>
        <fullName evidence="2">Pimeloyl-ACP methyl ester carboxylesterase</fullName>
    </submittedName>
</protein>
<dbReference type="SUPFAM" id="SSF53474">
    <property type="entry name" value="alpha/beta-Hydrolases"/>
    <property type="match status" value="1"/>
</dbReference>
<name>A0ABT1JC82_ACTCY</name>
<evidence type="ECO:0000313" key="3">
    <source>
        <dbReference type="Proteomes" id="UP000791080"/>
    </source>
</evidence>
<comment type="caution">
    <text evidence="2">The sequence shown here is derived from an EMBL/GenBank/DDBJ whole genome shotgun (WGS) entry which is preliminary data.</text>
</comment>
<dbReference type="InterPro" id="IPR000073">
    <property type="entry name" value="AB_hydrolase_1"/>
</dbReference>
<dbReference type="InterPro" id="IPR029058">
    <property type="entry name" value="AB_hydrolase_fold"/>
</dbReference>
<dbReference type="PANTHER" id="PTHR43433">
    <property type="entry name" value="HYDROLASE, ALPHA/BETA FOLD FAMILY PROTEIN"/>
    <property type="match status" value="1"/>
</dbReference>
<evidence type="ECO:0000259" key="1">
    <source>
        <dbReference type="Pfam" id="PF00561"/>
    </source>
</evidence>
<feature type="domain" description="AB hydrolase-1" evidence="1">
    <location>
        <begin position="27"/>
        <end position="283"/>
    </location>
</feature>